<keyword evidence="2" id="KW-1185">Reference proteome</keyword>
<dbReference type="EMBL" id="CABPRJ010001949">
    <property type="protein sequence ID" value="VVC42379.1"/>
    <property type="molecule type" value="Genomic_DNA"/>
</dbReference>
<proteinExistence type="predicted"/>
<name>A0A5E4NCE2_9HEMI</name>
<protein>
    <submittedName>
        <fullName evidence="1">Uncharacterized protein</fullName>
    </submittedName>
</protein>
<dbReference type="Proteomes" id="UP000325440">
    <property type="component" value="Unassembled WGS sequence"/>
</dbReference>
<evidence type="ECO:0000313" key="2">
    <source>
        <dbReference type="Proteomes" id="UP000325440"/>
    </source>
</evidence>
<sequence length="152" mass="17387">MELDTVNDYVETLEAVALEFDFSKNMVGDNSANMEHSHSQYMHLDITPKISFEVEQKDKPNDLSSSHKLVRFTAHKGFISSSLKMQSKLKGPIKHAPLTKSLQTKKKSLNPTASKDPNNILMSKKYLNYLKYFENKNDSPDIDQIILKLQKL</sequence>
<dbReference type="AlphaFoldDB" id="A0A5E4NCE2"/>
<reference evidence="1 2" key="1">
    <citation type="submission" date="2019-08" db="EMBL/GenBank/DDBJ databases">
        <authorList>
            <person name="Alioto T."/>
            <person name="Alioto T."/>
            <person name="Gomez Garrido J."/>
        </authorList>
    </citation>
    <scope>NUCLEOTIDE SEQUENCE [LARGE SCALE GENOMIC DNA]</scope>
</reference>
<gene>
    <name evidence="1" type="ORF">CINCED_3A025721</name>
</gene>
<evidence type="ECO:0000313" key="1">
    <source>
        <dbReference type="EMBL" id="VVC42379.1"/>
    </source>
</evidence>
<organism evidence="1 2">
    <name type="scientific">Cinara cedri</name>
    <dbReference type="NCBI Taxonomy" id="506608"/>
    <lineage>
        <taxon>Eukaryota</taxon>
        <taxon>Metazoa</taxon>
        <taxon>Ecdysozoa</taxon>
        <taxon>Arthropoda</taxon>
        <taxon>Hexapoda</taxon>
        <taxon>Insecta</taxon>
        <taxon>Pterygota</taxon>
        <taxon>Neoptera</taxon>
        <taxon>Paraneoptera</taxon>
        <taxon>Hemiptera</taxon>
        <taxon>Sternorrhyncha</taxon>
        <taxon>Aphidomorpha</taxon>
        <taxon>Aphidoidea</taxon>
        <taxon>Aphididae</taxon>
        <taxon>Lachninae</taxon>
        <taxon>Cinara</taxon>
    </lineage>
</organism>
<accession>A0A5E4NCE2</accession>